<dbReference type="STRING" id="235985.SAMN05414137_10983"/>
<organism evidence="1 2">
    <name type="scientific">Streptacidiphilus jiangxiensis</name>
    <dbReference type="NCBI Taxonomy" id="235985"/>
    <lineage>
        <taxon>Bacteria</taxon>
        <taxon>Bacillati</taxon>
        <taxon>Actinomycetota</taxon>
        <taxon>Actinomycetes</taxon>
        <taxon>Kitasatosporales</taxon>
        <taxon>Streptomycetaceae</taxon>
        <taxon>Streptacidiphilus</taxon>
    </lineage>
</organism>
<sequence>MSNRHAVPAPLTRYEVILVSRVLRCRLRGRNRRTAALA</sequence>
<name>A0A1H7QKX0_STRJI</name>
<reference evidence="2" key="1">
    <citation type="submission" date="2016-10" db="EMBL/GenBank/DDBJ databases">
        <authorList>
            <person name="Varghese N."/>
        </authorList>
    </citation>
    <scope>NUCLEOTIDE SEQUENCE [LARGE SCALE GENOMIC DNA]</scope>
    <source>
        <strain evidence="2">DSM 45096 / BCRC 16803 / CGMCC 4.1857 / CIP 109030 / JCM 12277 / KCTC 19219 / NBRC 100920 / 33214</strain>
    </source>
</reference>
<proteinExistence type="predicted"/>
<dbReference type="EMBL" id="FOAZ01000009">
    <property type="protein sequence ID" value="SEL48563.1"/>
    <property type="molecule type" value="Genomic_DNA"/>
</dbReference>
<dbReference type="AlphaFoldDB" id="A0A1H7QKX0"/>
<evidence type="ECO:0000313" key="1">
    <source>
        <dbReference type="EMBL" id="SEL48563.1"/>
    </source>
</evidence>
<keyword evidence="2" id="KW-1185">Reference proteome</keyword>
<evidence type="ECO:0000313" key="2">
    <source>
        <dbReference type="Proteomes" id="UP000183015"/>
    </source>
</evidence>
<gene>
    <name evidence="1" type="ORF">SAMN05414137_10983</name>
</gene>
<dbReference type="Proteomes" id="UP000183015">
    <property type="component" value="Unassembled WGS sequence"/>
</dbReference>
<accession>A0A1H7QKX0</accession>
<protein>
    <submittedName>
        <fullName evidence="1">Uncharacterized protein</fullName>
    </submittedName>
</protein>